<feature type="non-terminal residue" evidence="1">
    <location>
        <position position="1"/>
    </location>
</feature>
<dbReference type="EMBL" id="CP092886">
    <property type="protein sequence ID" value="UYV84792.1"/>
    <property type="molecule type" value="Genomic_DNA"/>
</dbReference>
<evidence type="ECO:0000313" key="2">
    <source>
        <dbReference type="Proteomes" id="UP001235939"/>
    </source>
</evidence>
<name>A0ABY6LU68_9ARAC</name>
<reference evidence="1 2" key="1">
    <citation type="submission" date="2022-03" db="EMBL/GenBank/DDBJ databases">
        <title>A chromosomal length assembly of Cordylochernes scorpioides.</title>
        <authorList>
            <person name="Zeh D."/>
            <person name="Zeh J."/>
        </authorList>
    </citation>
    <scope>NUCLEOTIDE SEQUENCE [LARGE SCALE GENOMIC DNA]</scope>
    <source>
        <strain evidence="1">IN4F17</strain>
        <tissue evidence="1">Whole Body</tissue>
    </source>
</reference>
<keyword evidence="2" id="KW-1185">Reference proteome</keyword>
<organism evidence="1 2">
    <name type="scientific">Cordylochernes scorpioides</name>
    <dbReference type="NCBI Taxonomy" id="51811"/>
    <lineage>
        <taxon>Eukaryota</taxon>
        <taxon>Metazoa</taxon>
        <taxon>Ecdysozoa</taxon>
        <taxon>Arthropoda</taxon>
        <taxon>Chelicerata</taxon>
        <taxon>Arachnida</taxon>
        <taxon>Pseudoscorpiones</taxon>
        <taxon>Cheliferoidea</taxon>
        <taxon>Chernetidae</taxon>
        <taxon>Cordylochernes</taxon>
    </lineage>
</organism>
<gene>
    <name evidence="1" type="ORF">LAZ67_X003522</name>
</gene>
<evidence type="ECO:0000313" key="1">
    <source>
        <dbReference type="EMBL" id="UYV84792.1"/>
    </source>
</evidence>
<dbReference type="Proteomes" id="UP001235939">
    <property type="component" value="Chromosome X"/>
</dbReference>
<sequence length="110" mass="12312">MTLKSVGKKFMLVILFGAITFIELKGCFPNSKKIGRDPIKKPLGPNFGHRGTACTTLIRASSPKHTKLIKLFSKQLVAKKKYGTLKQELKKYPKMAQWLKVVGLRGTPIK</sequence>
<proteinExistence type="predicted"/>
<protein>
    <submittedName>
        <fullName evidence="1">KSR1</fullName>
    </submittedName>
</protein>
<accession>A0ABY6LU68</accession>